<dbReference type="InterPro" id="IPR042100">
    <property type="entry name" value="Bug_dom1"/>
</dbReference>
<dbReference type="EMBL" id="JAHXRI010000010">
    <property type="protein sequence ID" value="MBZ1351136.1"/>
    <property type="molecule type" value="Genomic_DNA"/>
</dbReference>
<accession>A0A953NDB4</accession>
<dbReference type="Gene3D" id="3.40.190.10">
    <property type="entry name" value="Periplasmic binding protein-like II"/>
    <property type="match status" value="1"/>
</dbReference>
<evidence type="ECO:0000256" key="2">
    <source>
        <dbReference type="SAM" id="SignalP"/>
    </source>
</evidence>
<dbReference type="AlphaFoldDB" id="A0A953NDB4"/>
<dbReference type="PIRSF" id="PIRSF017082">
    <property type="entry name" value="YflP"/>
    <property type="match status" value="1"/>
</dbReference>
<keyword evidence="4" id="KW-1185">Reference proteome</keyword>
<keyword evidence="2" id="KW-0732">Signal</keyword>
<proteinExistence type="inferred from homology"/>
<dbReference type="RefSeq" id="WP_259661554.1">
    <property type="nucleotide sequence ID" value="NZ_JAHXRI010000010.1"/>
</dbReference>
<dbReference type="Gene3D" id="3.40.190.150">
    <property type="entry name" value="Bordetella uptake gene, domain 1"/>
    <property type="match status" value="1"/>
</dbReference>
<gene>
    <name evidence="3" type="ORF">KZZ10_10810</name>
</gene>
<reference evidence="3" key="1">
    <citation type="submission" date="2021-07" db="EMBL/GenBank/DDBJ databases">
        <title>New genus and species of the family Alcaligenaceae.</title>
        <authorList>
            <person name="Hahn M.W."/>
        </authorList>
    </citation>
    <scope>NUCLEOTIDE SEQUENCE</scope>
    <source>
        <strain evidence="3">LF4-65</strain>
    </source>
</reference>
<protein>
    <submittedName>
        <fullName evidence="3">Tripartite tricarboxylate transporter substrate binding protein</fullName>
    </submittedName>
</protein>
<name>A0A953NDB4_9BURK</name>
<dbReference type="InterPro" id="IPR005064">
    <property type="entry name" value="BUG"/>
</dbReference>
<organism evidence="3 4">
    <name type="scientific">Zwartia hollandica</name>
    <dbReference type="NCBI Taxonomy" id="324606"/>
    <lineage>
        <taxon>Bacteria</taxon>
        <taxon>Pseudomonadati</taxon>
        <taxon>Pseudomonadota</taxon>
        <taxon>Betaproteobacteria</taxon>
        <taxon>Burkholderiales</taxon>
        <taxon>Alcaligenaceae</taxon>
        <taxon>Zwartia</taxon>
    </lineage>
</organism>
<dbReference type="CDD" id="cd07012">
    <property type="entry name" value="PBP2_Bug_TTT"/>
    <property type="match status" value="1"/>
</dbReference>
<dbReference type="PANTHER" id="PTHR42928">
    <property type="entry name" value="TRICARBOXYLATE-BINDING PROTEIN"/>
    <property type="match status" value="1"/>
</dbReference>
<comment type="caution">
    <text evidence="3">The sequence shown here is derived from an EMBL/GenBank/DDBJ whole genome shotgun (WGS) entry which is preliminary data.</text>
</comment>
<sequence length="322" mass="33836">MKKLSLWIASAAIGIGLSQAAVAQWTPTKPIKMVVPYAPGGAADLTARLMAEQLGLALGQTVIVENRAGGGGIIGADVLAKAVPDGYTISFGSDPPFTINPHLQKVPYDPLKSFAHVSLVANLPLVLVVNPQKMPVKNVAELVALAKANPGKFTIASSGNGSSGHLAAELFKHEAGISLVHVPYKGQAPANTDMISGHVDVTFSSIGAAAQHFTSGRLIPLAVSTKDRFSGLPNVPALAETIPGFDIGVWLGLTYPVGTPQAAIDRINQESDKILKTPAVIQRFEKLGYVPVGGKPEVLTKRVETDYRTFGDLIRTNNIKGE</sequence>
<feature type="signal peptide" evidence="2">
    <location>
        <begin position="1"/>
        <end position="23"/>
    </location>
</feature>
<evidence type="ECO:0000256" key="1">
    <source>
        <dbReference type="ARBA" id="ARBA00006987"/>
    </source>
</evidence>
<evidence type="ECO:0000313" key="3">
    <source>
        <dbReference type="EMBL" id="MBZ1351136.1"/>
    </source>
</evidence>
<comment type="similarity">
    <text evidence="1">Belongs to the UPF0065 (bug) family.</text>
</comment>
<dbReference type="Pfam" id="PF03401">
    <property type="entry name" value="TctC"/>
    <property type="match status" value="1"/>
</dbReference>
<dbReference type="SUPFAM" id="SSF53850">
    <property type="entry name" value="Periplasmic binding protein-like II"/>
    <property type="match status" value="1"/>
</dbReference>
<evidence type="ECO:0000313" key="4">
    <source>
        <dbReference type="Proteomes" id="UP000739565"/>
    </source>
</evidence>
<dbReference type="PANTHER" id="PTHR42928:SF5">
    <property type="entry name" value="BLR1237 PROTEIN"/>
    <property type="match status" value="1"/>
</dbReference>
<dbReference type="Proteomes" id="UP000739565">
    <property type="component" value="Unassembled WGS sequence"/>
</dbReference>
<feature type="chain" id="PRO_5037406400" evidence="2">
    <location>
        <begin position="24"/>
        <end position="322"/>
    </location>
</feature>